<feature type="compositionally biased region" description="Basic residues" evidence="1">
    <location>
        <begin position="541"/>
        <end position="557"/>
    </location>
</feature>
<feature type="compositionally biased region" description="Basic and acidic residues" evidence="1">
    <location>
        <begin position="1189"/>
        <end position="1200"/>
    </location>
</feature>
<feature type="compositionally biased region" description="Polar residues" evidence="1">
    <location>
        <begin position="399"/>
        <end position="411"/>
    </location>
</feature>
<dbReference type="Proteomes" id="UP000807716">
    <property type="component" value="Unassembled WGS sequence"/>
</dbReference>
<protein>
    <submittedName>
        <fullName evidence="3">Uncharacterized protein</fullName>
    </submittedName>
</protein>
<feature type="compositionally biased region" description="Basic and acidic residues" evidence="1">
    <location>
        <begin position="344"/>
        <end position="356"/>
    </location>
</feature>
<dbReference type="AlphaFoldDB" id="A0A9P6QCH9"/>
<feature type="compositionally biased region" description="Basic and acidic residues" evidence="1">
    <location>
        <begin position="1064"/>
        <end position="1080"/>
    </location>
</feature>
<feature type="compositionally biased region" description="Acidic residues" evidence="1">
    <location>
        <begin position="1172"/>
        <end position="1188"/>
    </location>
</feature>
<feature type="signal peptide" evidence="2">
    <location>
        <begin position="1"/>
        <end position="23"/>
    </location>
</feature>
<feature type="compositionally biased region" description="Basic and acidic residues" evidence="1">
    <location>
        <begin position="1134"/>
        <end position="1146"/>
    </location>
</feature>
<feature type="region of interest" description="Disordered" evidence="1">
    <location>
        <begin position="611"/>
        <end position="639"/>
    </location>
</feature>
<feature type="compositionally biased region" description="Low complexity" evidence="1">
    <location>
        <begin position="558"/>
        <end position="573"/>
    </location>
</feature>
<feature type="compositionally biased region" description="Polar residues" evidence="1">
    <location>
        <begin position="1203"/>
        <end position="1221"/>
    </location>
</feature>
<feature type="compositionally biased region" description="Basic residues" evidence="1">
    <location>
        <begin position="1222"/>
        <end position="1235"/>
    </location>
</feature>
<feature type="region of interest" description="Disordered" evidence="1">
    <location>
        <begin position="1064"/>
        <end position="1100"/>
    </location>
</feature>
<organism evidence="3 4">
    <name type="scientific">Actinomortierella ambigua</name>
    <dbReference type="NCBI Taxonomy" id="1343610"/>
    <lineage>
        <taxon>Eukaryota</taxon>
        <taxon>Fungi</taxon>
        <taxon>Fungi incertae sedis</taxon>
        <taxon>Mucoromycota</taxon>
        <taxon>Mortierellomycotina</taxon>
        <taxon>Mortierellomycetes</taxon>
        <taxon>Mortierellales</taxon>
        <taxon>Mortierellaceae</taxon>
        <taxon>Actinomortierella</taxon>
    </lineage>
</organism>
<feature type="region of interest" description="Disordered" evidence="1">
    <location>
        <begin position="394"/>
        <end position="444"/>
    </location>
</feature>
<feature type="region of interest" description="Disordered" evidence="1">
    <location>
        <begin position="520"/>
        <end position="584"/>
    </location>
</feature>
<name>A0A9P6QCH9_9FUNG</name>
<evidence type="ECO:0000313" key="3">
    <source>
        <dbReference type="EMBL" id="KAG0262616.1"/>
    </source>
</evidence>
<evidence type="ECO:0000313" key="4">
    <source>
        <dbReference type="Proteomes" id="UP000807716"/>
    </source>
</evidence>
<feature type="compositionally biased region" description="Polar residues" evidence="1">
    <location>
        <begin position="424"/>
        <end position="434"/>
    </location>
</feature>
<accession>A0A9P6QCH9</accession>
<feature type="region of interest" description="Disordered" evidence="1">
    <location>
        <begin position="343"/>
        <end position="368"/>
    </location>
</feature>
<feature type="region of interest" description="Disordered" evidence="1">
    <location>
        <begin position="473"/>
        <end position="503"/>
    </location>
</feature>
<reference evidence="3" key="1">
    <citation type="journal article" date="2020" name="Fungal Divers.">
        <title>Resolving the Mortierellaceae phylogeny through synthesis of multi-gene phylogenetics and phylogenomics.</title>
        <authorList>
            <person name="Vandepol N."/>
            <person name="Liber J."/>
            <person name="Desiro A."/>
            <person name="Na H."/>
            <person name="Kennedy M."/>
            <person name="Barry K."/>
            <person name="Grigoriev I.V."/>
            <person name="Miller A.N."/>
            <person name="O'Donnell K."/>
            <person name="Stajich J.E."/>
            <person name="Bonito G."/>
        </authorList>
    </citation>
    <scope>NUCLEOTIDE SEQUENCE</scope>
    <source>
        <strain evidence="3">BC1065</strain>
    </source>
</reference>
<feature type="region of interest" description="Disordered" evidence="1">
    <location>
        <begin position="897"/>
        <end position="945"/>
    </location>
</feature>
<feature type="region of interest" description="Disordered" evidence="1">
    <location>
        <begin position="838"/>
        <end position="858"/>
    </location>
</feature>
<gene>
    <name evidence="3" type="ORF">DFQ27_002237</name>
</gene>
<feature type="region of interest" description="Disordered" evidence="1">
    <location>
        <begin position="1116"/>
        <end position="1235"/>
    </location>
</feature>
<feature type="chain" id="PRO_5040277685" evidence="2">
    <location>
        <begin position="24"/>
        <end position="1235"/>
    </location>
</feature>
<keyword evidence="2" id="KW-0732">Signal</keyword>
<feature type="compositionally biased region" description="Low complexity" evidence="1">
    <location>
        <begin position="1122"/>
        <end position="1131"/>
    </location>
</feature>
<sequence length="1235" mass="133180">MRHNRLFALATAVMLISAHPSSASSECRILSDSSSCASIQYLTSVDSVEAAEARIQSVFDKLPGSMDILQAPCLAALQEALCLLEFPKDYVARTCYESFTHPRLAADQLKVENGIGGDDTPTITLDQIRVSLFGHQYDKRWAPAASVQEPECVSFSDHGLGTSHVEKMGHVLDDVQTSAKSESKKVLGRPSKDAKAYVLEAHRDQQNAFLAVAPTPDEAQQENQMNKIPVVADVDEHDWLEDDSVDMESGEGSYKRALNADKIAEVAGEVAQEMLEDQQHKVEPKMLNRRERAIARHHHHHQTSSKNNNNIQLVAQDEPRHHEHVATQKAPRHHDHLVARKKPQYHDHHNHEKRQDPSNVGTPAGQDTLMHDQPALIEHATEEKPPVGSVVQEVASAPASENQRVLAQAGSSDVKGDPSKEEASLNSGGDTQATAEGAPPQGPKKNTLLLAVVPVVLLIAAIAGFTAYRRHYENPFNQGGRNDTRDGIPTDDDYHRRDVPLRKGSPIHFDRTFINAMHSPPPAATYLHDPDFHQSNNNSNGHHHSHHHHPYRSHSNSRNHSPTSPAATAAAMTRPPPSAGSLGKSRFQELNRSHDFGAGFRAIRQAFSRSRNASKEAGINHGPGAHSSASLHEAGGASSAATAAHESLYPGTVPGSNYALGVHRGASGGGSSHTSGSTNATSSVALGKQRAMGSSPRSHRSDRLYGSTVDISSSSHHDIQSMAGPSTTQEHAIIWGQYSATDDDPSFDPTAQSLAAHLAKRSVSSNSLSLLASSGLFGGGGNATSKYTHHQPCIAPATSQASLSMVAGQSPYASSHALNGGGGGGGGAGVCPQSPADSIGNCLSPSDSPPMSREEHMRRQSLMNSQYAFDSDEADSYTSRDLLFDARDHLQYDEKTGLPITIPPHRPPHHHRSSHDPSQQQRLDQQRKHSQSFLDRLRPKKAKDQAVPEIIGATAGATAAAAAAAAAAADDEEMDMYLRMEKEISPMEDAVFDILKDDGSHPRDASLIVQKSVPTSRAKPVFIDEKSEIRAMAATTVTPADAIIVDEGDKYDVKMEQGEEVWNEKVGLETDPPKFPVVDEGKDDDDNDNEQDKLPIEDDAVVPVAAAVATATAAEETHVLGSASPASSLSSNKDSVRLPSHAETRYETAIPVIPTAEPNHHKLLSGLGNAEAEGDEEEEEVPAMEEDYGFDRDEWEENPKVPDQTQQVPKASGSHGSSTSLNKKKKKPKKNGRKK</sequence>
<feature type="compositionally biased region" description="Basic and acidic residues" evidence="1">
    <location>
        <begin position="482"/>
        <end position="501"/>
    </location>
</feature>
<comment type="caution">
    <text evidence="3">The sequence shown here is derived from an EMBL/GenBank/DDBJ whole genome shotgun (WGS) entry which is preliminary data.</text>
</comment>
<feature type="region of interest" description="Disordered" evidence="1">
    <location>
        <begin position="664"/>
        <end position="725"/>
    </location>
</feature>
<proteinExistence type="predicted"/>
<feature type="compositionally biased region" description="Basic and acidic residues" evidence="1">
    <location>
        <begin position="414"/>
        <end position="423"/>
    </location>
</feature>
<evidence type="ECO:0000256" key="1">
    <source>
        <dbReference type="SAM" id="MobiDB-lite"/>
    </source>
</evidence>
<feature type="compositionally biased region" description="Low complexity" evidence="1">
    <location>
        <begin position="672"/>
        <end position="683"/>
    </location>
</feature>
<dbReference type="EMBL" id="JAAAJB010000182">
    <property type="protein sequence ID" value="KAG0262616.1"/>
    <property type="molecule type" value="Genomic_DNA"/>
</dbReference>
<keyword evidence="4" id="KW-1185">Reference proteome</keyword>
<evidence type="ECO:0000256" key="2">
    <source>
        <dbReference type="SAM" id="SignalP"/>
    </source>
</evidence>
<dbReference type="OrthoDB" id="2423135at2759"/>